<dbReference type="Gene3D" id="3.40.50.620">
    <property type="entry name" value="HUPs"/>
    <property type="match status" value="2"/>
</dbReference>
<dbReference type="Proteomes" id="UP000295818">
    <property type="component" value="Unassembled WGS sequence"/>
</dbReference>
<dbReference type="EMBL" id="SLWM01000004">
    <property type="protein sequence ID" value="TCO26078.1"/>
    <property type="molecule type" value="Genomic_DNA"/>
</dbReference>
<comment type="caution">
    <text evidence="3">The sequence shown here is derived from an EMBL/GenBank/DDBJ whole genome shotgun (WGS) entry which is preliminary data.</text>
</comment>
<dbReference type="PRINTS" id="PR01438">
    <property type="entry name" value="UNVRSLSTRESS"/>
</dbReference>
<evidence type="ECO:0000259" key="2">
    <source>
        <dbReference type="Pfam" id="PF00582"/>
    </source>
</evidence>
<organism evidence="3 4">
    <name type="scientific">Kribbella orskensis</name>
    <dbReference type="NCBI Taxonomy" id="2512216"/>
    <lineage>
        <taxon>Bacteria</taxon>
        <taxon>Bacillati</taxon>
        <taxon>Actinomycetota</taxon>
        <taxon>Actinomycetes</taxon>
        <taxon>Propionibacteriales</taxon>
        <taxon>Kribbellaceae</taxon>
        <taxon>Kribbella</taxon>
    </lineage>
</organism>
<evidence type="ECO:0000256" key="1">
    <source>
        <dbReference type="ARBA" id="ARBA00008791"/>
    </source>
</evidence>
<dbReference type="PANTHER" id="PTHR46268">
    <property type="entry name" value="STRESS RESPONSE PROTEIN NHAX"/>
    <property type="match status" value="1"/>
</dbReference>
<protein>
    <submittedName>
        <fullName evidence="3">Nucleotide-binding universal stress UspA family protein</fullName>
    </submittedName>
</protein>
<dbReference type="RefSeq" id="WP_132188881.1">
    <property type="nucleotide sequence ID" value="NZ_SLWM01000004.1"/>
</dbReference>
<dbReference type="SUPFAM" id="SSF52402">
    <property type="entry name" value="Adenine nucleotide alpha hydrolases-like"/>
    <property type="match status" value="2"/>
</dbReference>
<feature type="domain" description="UspA" evidence="2">
    <location>
        <begin position="149"/>
        <end position="278"/>
    </location>
</feature>
<dbReference type="InterPro" id="IPR006016">
    <property type="entry name" value="UspA"/>
</dbReference>
<dbReference type="InterPro" id="IPR006015">
    <property type="entry name" value="Universal_stress_UspA"/>
</dbReference>
<proteinExistence type="inferred from homology"/>
<reference evidence="3 4" key="1">
    <citation type="journal article" date="2015" name="Stand. Genomic Sci.">
        <title>Genomic Encyclopedia of Bacterial and Archaeal Type Strains, Phase III: the genomes of soil and plant-associated and newly described type strains.</title>
        <authorList>
            <person name="Whitman W.B."/>
            <person name="Woyke T."/>
            <person name="Klenk H.P."/>
            <person name="Zhou Y."/>
            <person name="Lilburn T.G."/>
            <person name="Beck B.J."/>
            <person name="De Vos P."/>
            <person name="Vandamme P."/>
            <person name="Eisen J.A."/>
            <person name="Garrity G."/>
            <person name="Hugenholtz P."/>
            <person name="Kyrpides N.C."/>
        </authorList>
    </citation>
    <scope>NUCLEOTIDE SEQUENCE [LARGE SCALE GENOMIC DNA]</scope>
    <source>
        <strain evidence="3 4">VKM Ac-2538</strain>
    </source>
</reference>
<dbReference type="InterPro" id="IPR014729">
    <property type="entry name" value="Rossmann-like_a/b/a_fold"/>
</dbReference>
<feature type="domain" description="UspA" evidence="2">
    <location>
        <begin position="6"/>
        <end position="142"/>
    </location>
</feature>
<dbReference type="Pfam" id="PF00582">
    <property type="entry name" value="Usp"/>
    <property type="match status" value="2"/>
</dbReference>
<evidence type="ECO:0000313" key="4">
    <source>
        <dbReference type="Proteomes" id="UP000295818"/>
    </source>
</evidence>
<keyword evidence="4" id="KW-1185">Reference proteome</keyword>
<gene>
    <name evidence="3" type="ORF">EV644_104582</name>
</gene>
<accession>A0ABY2BP85</accession>
<name>A0ABY2BP85_9ACTN</name>
<sequence>MQESSKRVVVGVDGTSESQIALRWAVEAARTGGLAVRVVRAYLNQASEWPATAEGSIPEPPVDQYQAELDAAVEFVRDRLGYQAGSGWLVHAGPVDAILTEAADAQMVVVGTKFDSKLTAAVLGSVASTVTAKAPCPVVVVRGEARNGPILVGMDGSADSEDAVAFAFEQAARSDAPLTVAYCWQPQERHDAPITEMRALLQDWLVENIGTYADKYPGVAVRTRIIEGRPATALAELTDDTSLLVVGSRGRGGVTGLLLGSVSQSLLRHSRCPVAVVRRQVAAD</sequence>
<comment type="similarity">
    <text evidence="1">Belongs to the universal stress protein A family.</text>
</comment>
<dbReference type="PANTHER" id="PTHR46268:SF6">
    <property type="entry name" value="UNIVERSAL STRESS PROTEIN UP12"/>
    <property type="match status" value="1"/>
</dbReference>
<evidence type="ECO:0000313" key="3">
    <source>
        <dbReference type="EMBL" id="TCO26078.1"/>
    </source>
</evidence>